<sequence>MMTNYLFLILFTIMAYGIVRYFAYLTKDRENHEDGGLLSSLFFGRLLFFLGLPILGIFIYDIFQIHFAADQGSGLIGLVIMLGSVLVLIIGEVIYKKGQKGSSHR</sequence>
<comment type="caution">
    <text evidence="2">The sequence shown here is derived from an EMBL/GenBank/DDBJ whole genome shotgun (WGS) entry which is preliminary data.</text>
</comment>
<reference evidence="2 3" key="1">
    <citation type="submission" date="2024-06" db="EMBL/GenBank/DDBJ databases">
        <title>Genomic Encyclopedia of Type Strains, Phase IV (KMG-IV): sequencing the most valuable type-strain genomes for metagenomic binning, comparative biology and taxonomic classification.</title>
        <authorList>
            <person name="Goeker M."/>
        </authorList>
    </citation>
    <scope>NUCLEOTIDE SEQUENCE [LARGE SCALE GENOMIC DNA]</scope>
    <source>
        <strain evidence="2 3">DSM 28303</strain>
    </source>
</reference>
<organism evidence="2 3">
    <name type="scientific">Streptococcus rupicaprae</name>
    <dbReference type="NCBI Taxonomy" id="759619"/>
    <lineage>
        <taxon>Bacteria</taxon>
        <taxon>Bacillati</taxon>
        <taxon>Bacillota</taxon>
        <taxon>Bacilli</taxon>
        <taxon>Lactobacillales</taxon>
        <taxon>Streptococcaceae</taxon>
        <taxon>Streptococcus</taxon>
    </lineage>
</organism>
<accession>A0ABV2FGZ8</accession>
<keyword evidence="1" id="KW-0472">Membrane</keyword>
<evidence type="ECO:0000313" key="3">
    <source>
        <dbReference type="Proteomes" id="UP001549122"/>
    </source>
</evidence>
<gene>
    <name evidence="2" type="ORF">ABID29_000942</name>
</gene>
<evidence type="ECO:0000313" key="2">
    <source>
        <dbReference type="EMBL" id="MET3557830.1"/>
    </source>
</evidence>
<name>A0ABV2FGZ8_9STRE</name>
<feature type="transmembrane region" description="Helical" evidence="1">
    <location>
        <begin position="37"/>
        <end position="63"/>
    </location>
</feature>
<dbReference type="RefSeq" id="WP_354364725.1">
    <property type="nucleotide sequence ID" value="NZ_JBEPLO010000008.1"/>
</dbReference>
<proteinExistence type="predicted"/>
<keyword evidence="1" id="KW-0812">Transmembrane</keyword>
<evidence type="ECO:0000256" key="1">
    <source>
        <dbReference type="SAM" id="Phobius"/>
    </source>
</evidence>
<dbReference type="EMBL" id="JBEPLO010000008">
    <property type="protein sequence ID" value="MET3557830.1"/>
    <property type="molecule type" value="Genomic_DNA"/>
</dbReference>
<dbReference type="Proteomes" id="UP001549122">
    <property type="component" value="Unassembled WGS sequence"/>
</dbReference>
<protein>
    <submittedName>
        <fullName evidence="2">Small-conductance mechanosensitive channel</fullName>
    </submittedName>
</protein>
<feature type="transmembrane region" description="Helical" evidence="1">
    <location>
        <begin position="6"/>
        <end position="25"/>
    </location>
</feature>
<feature type="transmembrane region" description="Helical" evidence="1">
    <location>
        <begin position="75"/>
        <end position="95"/>
    </location>
</feature>
<keyword evidence="1" id="KW-1133">Transmembrane helix</keyword>
<keyword evidence="3" id="KW-1185">Reference proteome</keyword>